<evidence type="ECO:0000313" key="1">
    <source>
        <dbReference type="EMBL" id="GEO39905.1"/>
    </source>
</evidence>
<comment type="caution">
    <text evidence="1">The sequence shown here is derived from an EMBL/GenBank/DDBJ whole genome shotgun (WGS) entry which is preliminary data.</text>
</comment>
<evidence type="ECO:0000313" key="2">
    <source>
        <dbReference type="Proteomes" id="UP000321523"/>
    </source>
</evidence>
<sequence length="68" mass="6786">MAPTPIEPSAPAFATAAAMAGDDTPAIGAWTIGSSMPSNVSSACGEAEDGMPALPWVLVETIIAADWP</sequence>
<protein>
    <submittedName>
        <fullName evidence="1">Uncharacterized protein</fullName>
    </submittedName>
</protein>
<name>A0A512DTW4_9PROT</name>
<keyword evidence="2" id="KW-1185">Reference proteome</keyword>
<organism evidence="1 2">
    <name type="scientific">Skermanella aerolata</name>
    <dbReference type="NCBI Taxonomy" id="393310"/>
    <lineage>
        <taxon>Bacteria</taxon>
        <taxon>Pseudomonadati</taxon>
        <taxon>Pseudomonadota</taxon>
        <taxon>Alphaproteobacteria</taxon>
        <taxon>Rhodospirillales</taxon>
        <taxon>Azospirillaceae</taxon>
        <taxon>Skermanella</taxon>
    </lineage>
</organism>
<reference evidence="1 2" key="1">
    <citation type="submission" date="2019-07" db="EMBL/GenBank/DDBJ databases">
        <title>Whole genome shotgun sequence of Skermanella aerolata NBRC 106429.</title>
        <authorList>
            <person name="Hosoyama A."/>
            <person name="Uohara A."/>
            <person name="Ohji S."/>
            <person name="Ichikawa N."/>
        </authorList>
    </citation>
    <scope>NUCLEOTIDE SEQUENCE [LARGE SCALE GENOMIC DNA]</scope>
    <source>
        <strain evidence="1 2">NBRC 106429</strain>
    </source>
</reference>
<accession>A0A512DTW4</accession>
<dbReference type="EMBL" id="BJYZ01000018">
    <property type="protein sequence ID" value="GEO39905.1"/>
    <property type="molecule type" value="Genomic_DNA"/>
</dbReference>
<gene>
    <name evidence="1" type="ORF">SAE02_40530</name>
</gene>
<dbReference type="Proteomes" id="UP000321523">
    <property type="component" value="Unassembled WGS sequence"/>
</dbReference>
<dbReference type="AlphaFoldDB" id="A0A512DTW4"/>
<proteinExistence type="predicted"/>